<dbReference type="Pfam" id="PF13231">
    <property type="entry name" value="PMT_2"/>
    <property type="match status" value="1"/>
</dbReference>
<comment type="subcellular location">
    <subcellularLocation>
        <location evidence="1">Cell membrane</location>
        <topology evidence="1">Multi-pass membrane protein</topology>
    </subcellularLocation>
</comment>
<dbReference type="HOGENOM" id="CLU_506944_0_0_7"/>
<keyword evidence="11" id="KW-1185">Reference proteome</keyword>
<dbReference type="RefSeq" id="WP_012646311.1">
    <property type="nucleotide sequence ID" value="NC_011979.1"/>
</dbReference>
<protein>
    <recommendedName>
        <fullName evidence="9">Glycosyltransferase RgtA/B/C/D-like domain-containing protein</fullName>
    </recommendedName>
</protein>
<name>B9M3T9_GEODF</name>
<dbReference type="InterPro" id="IPR050297">
    <property type="entry name" value="LipidA_mod_glycosyltrf_83"/>
</dbReference>
<dbReference type="EMBL" id="CP001390">
    <property type="protein sequence ID" value="ACM19582.1"/>
    <property type="molecule type" value="Genomic_DNA"/>
</dbReference>
<feature type="transmembrane region" description="Helical" evidence="8">
    <location>
        <begin position="156"/>
        <end position="172"/>
    </location>
</feature>
<evidence type="ECO:0000256" key="5">
    <source>
        <dbReference type="ARBA" id="ARBA00022692"/>
    </source>
</evidence>
<organism evidence="10 11">
    <name type="scientific">Geotalea daltonii (strain DSM 22248 / JCM 15807 / FRC-32)</name>
    <name type="common">Geobacter daltonii</name>
    <dbReference type="NCBI Taxonomy" id="316067"/>
    <lineage>
        <taxon>Bacteria</taxon>
        <taxon>Pseudomonadati</taxon>
        <taxon>Thermodesulfobacteriota</taxon>
        <taxon>Desulfuromonadia</taxon>
        <taxon>Geobacterales</taxon>
        <taxon>Geobacteraceae</taxon>
        <taxon>Geotalea</taxon>
    </lineage>
</organism>
<feature type="transmembrane region" description="Helical" evidence="8">
    <location>
        <begin position="347"/>
        <end position="368"/>
    </location>
</feature>
<dbReference type="eggNOG" id="COG1807">
    <property type="taxonomic scope" value="Bacteria"/>
</dbReference>
<dbReference type="PANTHER" id="PTHR33908:SF11">
    <property type="entry name" value="MEMBRANE PROTEIN"/>
    <property type="match status" value="1"/>
</dbReference>
<feature type="transmembrane region" description="Helical" evidence="8">
    <location>
        <begin position="317"/>
        <end position="335"/>
    </location>
</feature>
<accession>B9M3T9</accession>
<gene>
    <name evidence="10" type="ordered locus">Geob_1222</name>
</gene>
<evidence type="ECO:0000256" key="6">
    <source>
        <dbReference type="ARBA" id="ARBA00022989"/>
    </source>
</evidence>
<dbReference type="GO" id="GO:0016763">
    <property type="term" value="F:pentosyltransferase activity"/>
    <property type="evidence" value="ECO:0007669"/>
    <property type="project" value="TreeGrafter"/>
</dbReference>
<sequence length="537" mass="60064">MNKERFLNRNELTLLVSLFTVALLVRLYFIPFYRVISADGVGYVSAARNLINGNFAPLTTYGVIYPSLTAMVSLLGVDTESAGRLVSAVMGSLLIFPLYLLARDFFERSVGIIACILVIAWPPLRSWACEVMTQATYITLLVTWYWLLWQAFRRGSGRWALVAGAVAGLSYLTRPESLVAFAFMAPVLLLPCGGTRSVKKRLLLISVCAGSFILMLLPFVLLVHNVTGQWQLTGKGGATLADALSEYLGRPDLKNEPGFKGIGFLEVIRSYPDFLWINLSQNLIKVFQTMVPLYMWIAVVTGFFWGRWKREQITRRVYLLASFAPFGIIVVFFFVGPEYLQPYLPVLFLWVGNGLYSAELWLSGLFTANSGLSKYMAWAPVSIIAVSLLTLYTFAAQIPADRNKPYQFEDDGGRYDQRRIGELLKKHLPPGAKIMTRWGRISFYAEMENVGMPQTDLKEMVSTARQKGARYIIIDGMLAGMRPQFELLFLPLFNAPASIFSTAPRDGDSFTPLAGVRLHLLYKDPSSVGVAVYEVTP</sequence>
<feature type="transmembrane region" description="Helical" evidence="8">
    <location>
        <begin position="12"/>
        <end position="33"/>
    </location>
</feature>
<feature type="domain" description="Glycosyltransferase RgtA/B/C/D-like" evidence="9">
    <location>
        <begin position="70"/>
        <end position="215"/>
    </location>
</feature>
<keyword evidence="6 8" id="KW-1133">Transmembrane helix</keyword>
<evidence type="ECO:0000256" key="2">
    <source>
        <dbReference type="ARBA" id="ARBA00022475"/>
    </source>
</evidence>
<keyword evidence="2" id="KW-1003">Cell membrane</keyword>
<dbReference type="GO" id="GO:0009103">
    <property type="term" value="P:lipopolysaccharide biosynthetic process"/>
    <property type="evidence" value="ECO:0007669"/>
    <property type="project" value="UniProtKB-ARBA"/>
</dbReference>
<dbReference type="KEGG" id="geo:Geob_1222"/>
<feature type="transmembrane region" description="Helical" evidence="8">
    <location>
        <begin position="178"/>
        <end position="195"/>
    </location>
</feature>
<dbReference type="Proteomes" id="UP000007721">
    <property type="component" value="Chromosome"/>
</dbReference>
<feature type="transmembrane region" description="Helical" evidence="8">
    <location>
        <begin position="81"/>
        <end position="102"/>
    </location>
</feature>
<evidence type="ECO:0000256" key="4">
    <source>
        <dbReference type="ARBA" id="ARBA00022679"/>
    </source>
</evidence>
<reference evidence="10 11" key="1">
    <citation type="submission" date="2009-01" db="EMBL/GenBank/DDBJ databases">
        <title>Complete sequence of Geobacter sp. FRC-32.</title>
        <authorList>
            <consortium name="US DOE Joint Genome Institute"/>
            <person name="Lucas S."/>
            <person name="Copeland A."/>
            <person name="Lapidus A."/>
            <person name="Glavina del Rio T."/>
            <person name="Dalin E."/>
            <person name="Tice H."/>
            <person name="Bruce D."/>
            <person name="Goodwin L."/>
            <person name="Pitluck S."/>
            <person name="Saunders E."/>
            <person name="Brettin T."/>
            <person name="Detter J.C."/>
            <person name="Han C."/>
            <person name="Larimer F."/>
            <person name="Land M."/>
            <person name="Hauser L."/>
            <person name="Kyrpides N."/>
            <person name="Ovchinnikova G."/>
            <person name="Kostka J."/>
            <person name="Richardson P."/>
        </authorList>
    </citation>
    <scope>NUCLEOTIDE SEQUENCE [LARGE SCALE GENOMIC DNA]</scope>
    <source>
        <strain evidence="11">DSM 22248 / JCM 15807 / FRC-32</strain>
    </source>
</reference>
<evidence type="ECO:0000256" key="1">
    <source>
        <dbReference type="ARBA" id="ARBA00004651"/>
    </source>
</evidence>
<dbReference type="GO" id="GO:0005886">
    <property type="term" value="C:plasma membrane"/>
    <property type="evidence" value="ECO:0007669"/>
    <property type="project" value="UniProtKB-SubCell"/>
</dbReference>
<evidence type="ECO:0000256" key="3">
    <source>
        <dbReference type="ARBA" id="ARBA00022676"/>
    </source>
</evidence>
<feature type="transmembrane region" description="Helical" evidence="8">
    <location>
        <begin position="131"/>
        <end position="149"/>
    </location>
</feature>
<feature type="transmembrane region" description="Helical" evidence="8">
    <location>
        <begin position="202"/>
        <end position="223"/>
    </location>
</feature>
<keyword evidence="4" id="KW-0808">Transferase</keyword>
<evidence type="ECO:0000313" key="10">
    <source>
        <dbReference type="EMBL" id="ACM19582.1"/>
    </source>
</evidence>
<feature type="transmembrane region" description="Helical" evidence="8">
    <location>
        <begin position="286"/>
        <end position="305"/>
    </location>
</feature>
<keyword evidence="7 8" id="KW-0472">Membrane</keyword>
<dbReference type="PANTHER" id="PTHR33908">
    <property type="entry name" value="MANNOSYLTRANSFERASE YKCB-RELATED"/>
    <property type="match status" value="1"/>
</dbReference>
<keyword evidence="5 8" id="KW-0812">Transmembrane</keyword>
<evidence type="ECO:0000313" key="11">
    <source>
        <dbReference type="Proteomes" id="UP000007721"/>
    </source>
</evidence>
<feature type="transmembrane region" description="Helical" evidence="8">
    <location>
        <begin position="375"/>
        <end position="395"/>
    </location>
</feature>
<evidence type="ECO:0000256" key="7">
    <source>
        <dbReference type="ARBA" id="ARBA00023136"/>
    </source>
</evidence>
<dbReference type="InterPro" id="IPR038731">
    <property type="entry name" value="RgtA/B/C-like"/>
</dbReference>
<proteinExistence type="predicted"/>
<dbReference type="STRING" id="316067.Geob_1222"/>
<evidence type="ECO:0000256" key="8">
    <source>
        <dbReference type="SAM" id="Phobius"/>
    </source>
</evidence>
<keyword evidence="3" id="KW-0328">Glycosyltransferase</keyword>
<dbReference type="AlphaFoldDB" id="B9M3T9"/>
<evidence type="ECO:0000259" key="9">
    <source>
        <dbReference type="Pfam" id="PF13231"/>
    </source>
</evidence>